<keyword evidence="1" id="KW-0812">Transmembrane</keyword>
<evidence type="ECO:0000256" key="1">
    <source>
        <dbReference type="SAM" id="Phobius"/>
    </source>
</evidence>
<feature type="transmembrane region" description="Helical" evidence="1">
    <location>
        <begin position="220"/>
        <end position="238"/>
    </location>
</feature>
<feature type="transmembrane region" description="Helical" evidence="1">
    <location>
        <begin position="53"/>
        <end position="74"/>
    </location>
</feature>
<gene>
    <name evidence="2" type="ORF">E7Z79_02665</name>
</gene>
<dbReference type="Proteomes" id="UP000783037">
    <property type="component" value="Unassembled WGS sequence"/>
</dbReference>
<evidence type="ECO:0000313" key="3">
    <source>
        <dbReference type="Proteomes" id="UP000783037"/>
    </source>
</evidence>
<feature type="transmembrane region" description="Helical" evidence="1">
    <location>
        <begin position="244"/>
        <end position="267"/>
    </location>
</feature>
<sequence>MDVIEIIKDAFLFPSKDIKVLVIYVLLSILAGVFSFIGTFVYILGFITPECFMWGGIAFIVSMLIGWVLAGYLISIIKSGIELDDEVPGFEWWENFITGFNNFIVTIVYFIIPAFIVVVVGYLTNIYGNFMIIANEVMSQAQNVYMGNSTFILSEAASQAIANLMISLSVTIMVALVLFVIFSFLQTMAQARLANTGSLGEALNVVEAAKDIRRIGVGKVIVVILLIIIIIAVIEMILSSVPFLAILSIIISPYLLFFAQRAVGLLYSDIA</sequence>
<proteinExistence type="predicted"/>
<reference evidence="2" key="1">
    <citation type="submission" date="2019-04" db="EMBL/GenBank/DDBJ databases">
        <title>Evolution of Biomass-Degrading Anaerobic Consortia Revealed by Metagenomics.</title>
        <authorList>
            <person name="Peng X."/>
        </authorList>
    </citation>
    <scope>NUCLEOTIDE SEQUENCE</scope>
    <source>
        <strain evidence="2">SIG18</strain>
    </source>
</reference>
<dbReference type="InterPro" id="IPR025098">
    <property type="entry name" value="DUF4013"/>
</dbReference>
<name>A0A8T3V463_9EURY</name>
<feature type="transmembrane region" description="Helical" evidence="1">
    <location>
        <begin position="21"/>
        <end position="47"/>
    </location>
</feature>
<dbReference type="Pfam" id="PF13197">
    <property type="entry name" value="DUF4013"/>
    <property type="match status" value="1"/>
</dbReference>
<dbReference type="EMBL" id="SUTK01000007">
    <property type="protein sequence ID" value="MBE6501323.1"/>
    <property type="molecule type" value="Genomic_DNA"/>
</dbReference>
<organism evidence="2 3">
    <name type="scientific">Methanobrevibacter thaueri</name>
    <dbReference type="NCBI Taxonomy" id="190975"/>
    <lineage>
        <taxon>Archaea</taxon>
        <taxon>Methanobacteriati</taxon>
        <taxon>Methanobacteriota</taxon>
        <taxon>Methanomada group</taxon>
        <taxon>Methanobacteria</taxon>
        <taxon>Methanobacteriales</taxon>
        <taxon>Methanobacteriaceae</taxon>
        <taxon>Methanobrevibacter</taxon>
    </lineage>
</organism>
<protein>
    <submittedName>
        <fullName evidence="2">DUF4013 domain-containing protein</fullName>
    </submittedName>
</protein>
<keyword evidence="1" id="KW-0472">Membrane</keyword>
<keyword evidence="1" id="KW-1133">Transmembrane helix</keyword>
<comment type="caution">
    <text evidence="2">The sequence shown here is derived from an EMBL/GenBank/DDBJ whole genome shotgun (WGS) entry which is preliminary data.</text>
</comment>
<dbReference type="AlphaFoldDB" id="A0A8T3V463"/>
<accession>A0A8T3V463</accession>
<feature type="transmembrane region" description="Helical" evidence="1">
    <location>
        <begin position="160"/>
        <end position="185"/>
    </location>
</feature>
<evidence type="ECO:0000313" key="2">
    <source>
        <dbReference type="EMBL" id="MBE6501323.1"/>
    </source>
</evidence>
<feature type="transmembrane region" description="Helical" evidence="1">
    <location>
        <begin position="103"/>
        <end position="123"/>
    </location>
</feature>
<dbReference type="RefSeq" id="WP_303738438.1">
    <property type="nucleotide sequence ID" value="NZ_SUTK01000007.1"/>
</dbReference>